<dbReference type="Proteomes" id="UP001165960">
    <property type="component" value="Unassembled WGS sequence"/>
</dbReference>
<keyword evidence="2" id="KW-1185">Reference proteome</keyword>
<gene>
    <name evidence="1" type="primary">RDH13_2</name>
    <name evidence="1" type="ORF">DSO57_1029415</name>
</gene>
<dbReference type="EMBL" id="QTSX02004454">
    <property type="protein sequence ID" value="KAJ9064554.1"/>
    <property type="molecule type" value="Genomic_DNA"/>
</dbReference>
<protein>
    <submittedName>
        <fullName evidence="1">Retinol dehydrogenase 13</fullName>
    </submittedName>
</protein>
<reference evidence="1" key="1">
    <citation type="submission" date="2022-04" db="EMBL/GenBank/DDBJ databases">
        <title>Genome of the entomopathogenic fungus Entomophthora muscae.</title>
        <authorList>
            <person name="Elya C."/>
            <person name="Lovett B.R."/>
            <person name="Lee E."/>
            <person name="Macias A.M."/>
            <person name="Hajek A.E."/>
            <person name="De Bivort B.L."/>
            <person name="Kasson M.T."/>
            <person name="De Fine Licht H.H."/>
            <person name="Stajich J.E."/>
        </authorList>
    </citation>
    <scope>NUCLEOTIDE SEQUENCE</scope>
    <source>
        <strain evidence="1">Berkeley</strain>
    </source>
</reference>
<organism evidence="1 2">
    <name type="scientific">Entomophthora muscae</name>
    <dbReference type="NCBI Taxonomy" id="34485"/>
    <lineage>
        <taxon>Eukaryota</taxon>
        <taxon>Fungi</taxon>
        <taxon>Fungi incertae sedis</taxon>
        <taxon>Zoopagomycota</taxon>
        <taxon>Entomophthoromycotina</taxon>
        <taxon>Entomophthoromycetes</taxon>
        <taxon>Entomophthorales</taxon>
        <taxon>Entomophthoraceae</taxon>
        <taxon>Entomophthora</taxon>
    </lineage>
</organism>
<evidence type="ECO:0000313" key="1">
    <source>
        <dbReference type="EMBL" id="KAJ9064554.1"/>
    </source>
</evidence>
<proteinExistence type="predicted"/>
<comment type="caution">
    <text evidence="1">The sequence shown here is derived from an EMBL/GenBank/DDBJ whole genome shotgun (WGS) entry which is preliminary data.</text>
</comment>
<evidence type="ECO:0000313" key="2">
    <source>
        <dbReference type="Proteomes" id="UP001165960"/>
    </source>
</evidence>
<sequence>MELDLASFDSVKKFASELNKTESHSDLLVNNAGIMVVPRFQLSEDGNEMQYQVNYLSTFLLTRLLIKKLKASKQSRIITLSSLAHYNAGECDFSSVNVKATYNPQKSYCFSKAALVMMSYSLQQKLIDSNIEGMLRSQLFLIVSSLCCKSRNSPDRAI</sequence>
<accession>A0ACC2SQ52</accession>
<name>A0ACC2SQ52_9FUNG</name>